<organism evidence="7 8">
    <name type="scientific">Stegodyphus mimosarum</name>
    <name type="common">African social velvet spider</name>
    <dbReference type="NCBI Taxonomy" id="407821"/>
    <lineage>
        <taxon>Eukaryota</taxon>
        <taxon>Metazoa</taxon>
        <taxon>Ecdysozoa</taxon>
        <taxon>Arthropoda</taxon>
        <taxon>Chelicerata</taxon>
        <taxon>Arachnida</taxon>
        <taxon>Araneae</taxon>
        <taxon>Araneomorphae</taxon>
        <taxon>Entelegynae</taxon>
        <taxon>Eresoidea</taxon>
        <taxon>Eresidae</taxon>
        <taxon>Stegodyphus</taxon>
    </lineage>
</organism>
<feature type="compositionally biased region" description="Polar residues" evidence="5">
    <location>
        <begin position="165"/>
        <end position="191"/>
    </location>
</feature>
<dbReference type="PROSITE" id="PS51998">
    <property type="entry name" value="DEK_C"/>
    <property type="match status" value="1"/>
</dbReference>
<proteinExistence type="predicted"/>
<evidence type="ECO:0000259" key="6">
    <source>
        <dbReference type="PROSITE" id="PS51998"/>
    </source>
</evidence>
<dbReference type="AlphaFoldDB" id="A0A087U1B8"/>
<name>A0A087U1B8_STEMI</name>
<feature type="region of interest" description="Disordered" evidence="5">
    <location>
        <begin position="119"/>
        <end position="191"/>
    </location>
</feature>
<evidence type="ECO:0000256" key="5">
    <source>
        <dbReference type="SAM" id="MobiDB-lite"/>
    </source>
</evidence>
<dbReference type="GO" id="GO:0042393">
    <property type="term" value="F:histone binding"/>
    <property type="evidence" value="ECO:0007669"/>
    <property type="project" value="TreeGrafter"/>
</dbReference>
<evidence type="ECO:0000256" key="4">
    <source>
        <dbReference type="ARBA" id="ARBA00023242"/>
    </source>
</evidence>
<comment type="subcellular location">
    <subcellularLocation>
        <location evidence="1">Nucleus</location>
    </subcellularLocation>
</comment>
<feature type="non-terminal residue" evidence="7">
    <location>
        <position position="435"/>
    </location>
</feature>
<dbReference type="Gene3D" id="1.10.10.60">
    <property type="entry name" value="Homeodomain-like"/>
    <property type="match status" value="1"/>
</dbReference>
<keyword evidence="2" id="KW-0156">Chromatin regulator</keyword>
<keyword evidence="4" id="KW-0539">Nucleus</keyword>
<keyword evidence="3" id="KW-0238">DNA-binding</keyword>
<dbReference type="GO" id="GO:0005634">
    <property type="term" value="C:nucleus"/>
    <property type="evidence" value="ECO:0007669"/>
    <property type="project" value="UniProtKB-SubCell"/>
</dbReference>
<dbReference type="InterPro" id="IPR014876">
    <property type="entry name" value="DEK_C"/>
</dbReference>
<accession>A0A087U1B8</accession>
<keyword evidence="8" id="KW-1185">Reference proteome</keyword>
<dbReference type="PANTHER" id="PTHR13468:SF1">
    <property type="entry name" value="PROTEIN DEK"/>
    <property type="match status" value="1"/>
</dbReference>
<dbReference type="GO" id="GO:0003677">
    <property type="term" value="F:DNA binding"/>
    <property type="evidence" value="ECO:0007669"/>
    <property type="project" value="UniProtKB-KW"/>
</dbReference>
<dbReference type="STRING" id="407821.A0A087U1B8"/>
<dbReference type="Pfam" id="PF08766">
    <property type="entry name" value="DEK_C"/>
    <property type="match status" value="1"/>
</dbReference>
<feature type="domain" description="DEK-C" evidence="6">
    <location>
        <begin position="377"/>
        <end position="433"/>
    </location>
</feature>
<dbReference type="GO" id="GO:0006325">
    <property type="term" value="P:chromatin organization"/>
    <property type="evidence" value="ECO:0007669"/>
    <property type="project" value="UniProtKB-KW"/>
</dbReference>
<evidence type="ECO:0000313" key="8">
    <source>
        <dbReference type="Proteomes" id="UP000054359"/>
    </source>
</evidence>
<dbReference type="Proteomes" id="UP000054359">
    <property type="component" value="Unassembled WGS sequence"/>
</dbReference>
<dbReference type="OrthoDB" id="370884at2759"/>
<dbReference type="EMBL" id="KK117696">
    <property type="protein sequence ID" value="KFM71157.1"/>
    <property type="molecule type" value="Genomic_DNA"/>
</dbReference>
<dbReference type="SUPFAM" id="SSF109715">
    <property type="entry name" value="DEK C-terminal domain"/>
    <property type="match status" value="1"/>
</dbReference>
<evidence type="ECO:0000256" key="2">
    <source>
        <dbReference type="ARBA" id="ARBA00022853"/>
    </source>
</evidence>
<evidence type="ECO:0000256" key="3">
    <source>
        <dbReference type="ARBA" id="ARBA00023125"/>
    </source>
</evidence>
<dbReference type="GO" id="GO:2000779">
    <property type="term" value="P:regulation of double-strand break repair"/>
    <property type="evidence" value="ECO:0007669"/>
    <property type="project" value="TreeGrafter"/>
</dbReference>
<sequence>MAEANKAKIRKNILDFDGFGFNEDSKKYKQRMDFLNRLGYDISKRIAFLLGLCPFQTDIPQQDLNELIMYFLMSPCITKQVPITQLPQTFFRQELPKELSSILQNNEEEGVSKSIMIMKSPSPSSKEETSANVGLNMPGPSSGQKAKKSLRPSAATLPPMKKMVLSTTGSPQNTTQRSLIKSPTSNTTPTIQQQFSKSLLTIATSNNTQPSVSPSLANRKILIKSPPVVSSPQEYFIQQQTPDGQQKTFKVIRFAQPPPVTSVFTARSPQSPVRIQAPTTSVNMSISGASLPPGIILLKNKPSLITQPVPNLLQSVPFVINQQANRITGSVAVSNSINVVPPNSEEYVLPDEVNAKSSAINWNEEDVEVLHPLEDNPPTDEELYASIQEIIHSSNFEDITLRNVIDRVSAQYSNHDLTHRHNYMKECVKKIIIGT</sequence>
<protein>
    <submittedName>
        <fullName evidence="7">Protein DEK</fullName>
    </submittedName>
</protein>
<evidence type="ECO:0000256" key="1">
    <source>
        <dbReference type="ARBA" id="ARBA00004123"/>
    </source>
</evidence>
<dbReference type="PANTHER" id="PTHR13468">
    <property type="entry name" value="DEK PROTEIN"/>
    <property type="match status" value="1"/>
</dbReference>
<evidence type="ECO:0000313" key="7">
    <source>
        <dbReference type="EMBL" id="KFM71157.1"/>
    </source>
</evidence>
<reference evidence="7 8" key="1">
    <citation type="submission" date="2013-11" db="EMBL/GenBank/DDBJ databases">
        <title>Genome sequencing of Stegodyphus mimosarum.</title>
        <authorList>
            <person name="Bechsgaard J."/>
        </authorList>
    </citation>
    <scope>NUCLEOTIDE SEQUENCE [LARGE SCALE GENOMIC DNA]</scope>
</reference>
<gene>
    <name evidence="7" type="ORF">X975_01206</name>
</gene>
<dbReference type="OMA" id="MYFLMSP"/>
<dbReference type="InterPro" id="IPR044198">
    <property type="entry name" value="DEK"/>
</dbReference>